<dbReference type="EMBL" id="PYKI01003314">
    <property type="protein sequence ID" value="TGD35991.1"/>
    <property type="molecule type" value="Genomic_DNA"/>
</dbReference>
<name>A0A4Z0KEF2_SALET</name>
<proteinExistence type="predicted"/>
<keyword evidence="3" id="KW-1185">Reference proteome</keyword>
<gene>
    <name evidence="2" type="primary">flgA</name>
    <name evidence="2" type="ORF">C9F07_33330</name>
</gene>
<feature type="chain" id="PRO_5021447489" evidence="1">
    <location>
        <begin position="22"/>
        <end position="56"/>
    </location>
</feature>
<feature type="non-terminal residue" evidence="2">
    <location>
        <position position="56"/>
    </location>
</feature>
<dbReference type="Proteomes" id="UP000298196">
    <property type="component" value="Unassembled WGS sequence"/>
</dbReference>
<feature type="signal peptide" evidence="1">
    <location>
        <begin position="1"/>
        <end position="21"/>
    </location>
</feature>
<dbReference type="AlphaFoldDB" id="A0A4Z0KEF2"/>
<protein>
    <submittedName>
        <fullName evidence="2">Flagellar basal body P-ring formation protein FlgA</fullName>
    </submittedName>
</protein>
<evidence type="ECO:0000256" key="1">
    <source>
        <dbReference type="SAM" id="SignalP"/>
    </source>
</evidence>
<accession>A0A4Z0KEF2</accession>
<keyword evidence="2" id="KW-0282">Flagellum</keyword>
<keyword evidence="1" id="KW-0732">Signal</keyword>
<sequence length="56" mass="6155">MQTLKRGFAVAALLFSPLRMAQDINPQLTTRFSQRLARFGDGVHLTLPASASLRPS</sequence>
<keyword evidence="2" id="KW-0966">Cell projection</keyword>
<keyword evidence="2" id="KW-0969">Cilium</keyword>
<evidence type="ECO:0000313" key="3">
    <source>
        <dbReference type="Proteomes" id="UP000298196"/>
    </source>
</evidence>
<organism evidence="2 3">
    <name type="scientific">Salmonella enterica subsp. enterica serovar Poona</name>
    <dbReference type="NCBI Taxonomy" id="436295"/>
    <lineage>
        <taxon>Bacteria</taxon>
        <taxon>Pseudomonadati</taxon>
        <taxon>Pseudomonadota</taxon>
        <taxon>Gammaproteobacteria</taxon>
        <taxon>Enterobacterales</taxon>
        <taxon>Enterobacteriaceae</taxon>
        <taxon>Salmonella</taxon>
    </lineage>
</organism>
<evidence type="ECO:0000313" key="2">
    <source>
        <dbReference type="EMBL" id="TGD35991.1"/>
    </source>
</evidence>
<reference evidence="2 3" key="1">
    <citation type="submission" date="2018-03" db="EMBL/GenBank/DDBJ databases">
        <title>Non-Typhoidal Salmonella genome sequencing and assembly.</title>
        <authorList>
            <person name="Matchawe C."/>
        </authorList>
    </citation>
    <scope>NUCLEOTIDE SEQUENCE [LARGE SCALE GENOMIC DNA]</scope>
    <source>
        <strain evidence="2 3">22sa</strain>
    </source>
</reference>
<comment type="caution">
    <text evidence="2">The sequence shown here is derived from an EMBL/GenBank/DDBJ whole genome shotgun (WGS) entry which is preliminary data.</text>
</comment>